<proteinExistence type="predicted"/>
<evidence type="ECO:0000313" key="3">
    <source>
        <dbReference type="Proteomes" id="UP000789390"/>
    </source>
</evidence>
<organism evidence="2 3">
    <name type="scientific">Daphnia galeata</name>
    <dbReference type="NCBI Taxonomy" id="27404"/>
    <lineage>
        <taxon>Eukaryota</taxon>
        <taxon>Metazoa</taxon>
        <taxon>Ecdysozoa</taxon>
        <taxon>Arthropoda</taxon>
        <taxon>Crustacea</taxon>
        <taxon>Branchiopoda</taxon>
        <taxon>Diplostraca</taxon>
        <taxon>Cladocera</taxon>
        <taxon>Anomopoda</taxon>
        <taxon>Daphniidae</taxon>
        <taxon>Daphnia</taxon>
    </lineage>
</organism>
<dbReference type="AlphaFoldDB" id="A0A8J2RFF9"/>
<evidence type="ECO:0000313" key="2">
    <source>
        <dbReference type="EMBL" id="CAH0101035.1"/>
    </source>
</evidence>
<gene>
    <name evidence="2" type="ORF">DGAL_LOCUS3332</name>
</gene>
<accession>A0A8J2RFF9</accession>
<dbReference type="Proteomes" id="UP000789390">
    <property type="component" value="Unassembled WGS sequence"/>
</dbReference>
<protein>
    <submittedName>
        <fullName evidence="2">Uncharacterized protein</fullName>
    </submittedName>
</protein>
<keyword evidence="3" id="KW-1185">Reference proteome</keyword>
<comment type="caution">
    <text evidence="2">The sequence shown here is derived from an EMBL/GenBank/DDBJ whole genome shotgun (WGS) entry which is preliminary data.</text>
</comment>
<feature type="region of interest" description="Disordered" evidence="1">
    <location>
        <begin position="23"/>
        <end position="73"/>
    </location>
</feature>
<reference evidence="2" key="1">
    <citation type="submission" date="2021-11" db="EMBL/GenBank/DDBJ databases">
        <authorList>
            <person name="Schell T."/>
        </authorList>
    </citation>
    <scope>NUCLEOTIDE SEQUENCE</scope>
    <source>
        <strain evidence="2">M5</strain>
    </source>
</reference>
<sequence>MLCNGNWDRLFFTIFQRDFSFPTTNSAPPELPPSRAGRQTAVHRPQDWASPLDASFRRPSAKTSPLIGCPLFL</sequence>
<name>A0A8J2RFF9_9CRUS</name>
<evidence type="ECO:0000256" key="1">
    <source>
        <dbReference type="SAM" id="MobiDB-lite"/>
    </source>
</evidence>
<dbReference type="EMBL" id="CAKKLH010000049">
    <property type="protein sequence ID" value="CAH0101035.1"/>
    <property type="molecule type" value="Genomic_DNA"/>
</dbReference>